<dbReference type="EMBL" id="KV425886">
    <property type="protein sequence ID" value="KZW02732.1"/>
    <property type="molecule type" value="Genomic_DNA"/>
</dbReference>
<dbReference type="AlphaFoldDB" id="A0A165PVS3"/>
<organism evidence="2 3">
    <name type="scientific">Exidia glandulosa HHB12029</name>
    <dbReference type="NCBI Taxonomy" id="1314781"/>
    <lineage>
        <taxon>Eukaryota</taxon>
        <taxon>Fungi</taxon>
        <taxon>Dikarya</taxon>
        <taxon>Basidiomycota</taxon>
        <taxon>Agaricomycotina</taxon>
        <taxon>Agaricomycetes</taxon>
        <taxon>Auriculariales</taxon>
        <taxon>Exidiaceae</taxon>
        <taxon>Exidia</taxon>
    </lineage>
</organism>
<evidence type="ECO:0000259" key="1">
    <source>
        <dbReference type="Pfam" id="PF01636"/>
    </source>
</evidence>
<dbReference type="SUPFAM" id="SSF56112">
    <property type="entry name" value="Protein kinase-like (PK-like)"/>
    <property type="match status" value="1"/>
</dbReference>
<reference evidence="2 3" key="1">
    <citation type="journal article" date="2016" name="Mol. Biol. Evol.">
        <title>Comparative Genomics of Early-Diverging Mushroom-Forming Fungi Provides Insights into the Origins of Lignocellulose Decay Capabilities.</title>
        <authorList>
            <person name="Nagy L.G."/>
            <person name="Riley R."/>
            <person name="Tritt A."/>
            <person name="Adam C."/>
            <person name="Daum C."/>
            <person name="Floudas D."/>
            <person name="Sun H."/>
            <person name="Yadav J.S."/>
            <person name="Pangilinan J."/>
            <person name="Larsson K.H."/>
            <person name="Matsuura K."/>
            <person name="Barry K."/>
            <person name="Labutti K."/>
            <person name="Kuo R."/>
            <person name="Ohm R.A."/>
            <person name="Bhattacharya S.S."/>
            <person name="Shirouzu T."/>
            <person name="Yoshinaga Y."/>
            <person name="Martin F.M."/>
            <person name="Grigoriev I.V."/>
            <person name="Hibbett D.S."/>
        </authorList>
    </citation>
    <scope>NUCLEOTIDE SEQUENCE [LARGE SCALE GENOMIC DNA]</scope>
    <source>
        <strain evidence="2 3">HHB12029</strain>
    </source>
</reference>
<dbReference type="STRING" id="1314781.A0A165PVS3"/>
<evidence type="ECO:0000313" key="2">
    <source>
        <dbReference type="EMBL" id="KZW02732.1"/>
    </source>
</evidence>
<sequence>MSDEYHDCDSCPSDEIQRRYIQTVGGELARFVDKIDIQALAARASAISGGIGCTVSASRDDLIDALRYGGRNIHFPITFDDGQCWLFRVRRDNKAAPNELTCRHLLLSEVATYNYLMSIGYPVPKVFDFAVDVESSHGIGMPYMLVEKLPGESLDTVAFAEYDDETRIRILRQAARLHVLLADNPLPAIGSLENPSSPVIGPLDPIRSSMTPLGPFISSLDYWNARMDQMVNGIVQKRTFARNSLDAYLAALFFREHVQLVYSGDPADGDDGRKFFLRHTDDKGDHIILDDDQNIIGVVGVQLRVAQCPSACSILREMGRDDLATLVERGRPHWFFEQCFRCDWTSNRFSVEFVPALLQSLNKNLTWDEWKEQALHTYRDDPILESLSN</sequence>
<feature type="domain" description="Aminoglycoside phosphotransferase" evidence="1">
    <location>
        <begin position="106"/>
        <end position="299"/>
    </location>
</feature>
<dbReference type="InterPro" id="IPR011009">
    <property type="entry name" value="Kinase-like_dom_sf"/>
</dbReference>
<dbReference type="PANTHER" id="PTHR21310:SF15">
    <property type="entry name" value="AMINOGLYCOSIDE PHOSPHOTRANSFERASE DOMAIN-CONTAINING PROTEIN"/>
    <property type="match status" value="1"/>
</dbReference>
<proteinExistence type="predicted"/>
<dbReference type="Proteomes" id="UP000077266">
    <property type="component" value="Unassembled WGS sequence"/>
</dbReference>
<gene>
    <name evidence="2" type="ORF">EXIGLDRAFT_759449</name>
</gene>
<dbReference type="PANTHER" id="PTHR21310">
    <property type="entry name" value="AMINOGLYCOSIDE PHOSPHOTRANSFERASE-RELATED-RELATED"/>
    <property type="match status" value="1"/>
</dbReference>
<dbReference type="InterPro" id="IPR051678">
    <property type="entry name" value="AGP_Transferase"/>
</dbReference>
<accession>A0A165PVS3</accession>
<dbReference type="OrthoDB" id="2906425at2759"/>
<dbReference type="InterPro" id="IPR002575">
    <property type="entry name" value="Aminoglycoside_PTrfase"/>
</dbReference>
<evidence type="ECO:0000313" key="3">
    <source>
        <dbReference type="Proteomes" id="UP000077266"/>
    </source>
</evidence>
<name>A0A165PVS3_EXIGL</name>
<keyword evidence="3" id="KW-1185">Reference proteome</keyword>
<dbReference type="InParanoid" id="A0A165PVS3"/>
<protein>
    <recommendedName>
        <fullName evidence="1">Aminoglycoside phosphotransferase domain-containing protein</fullName>
    </recommendedName>
</protein>
<dbReference type="Pfam" id="PF01636">
    <property type="entry name" value="APH"/>
    <property type="match status" value="1"/>
</dbReference>